<comment type="caution">
    <text evidence="4">The sequence shown here is derived from an EMBL/GenBank/DDBJ whole genome shotgun (WGS) entry which is preliminary data.</text>
</comment>
<organism evidence="4 5">
    <name type="scientific">Chromobacterium phragmitis</name>
    <dbReference type="NCBI Taxonomy" id="2202141"/>
    <lineage>
        <taxon>Bacteria</taxon>
        <taxon>Pseudomonadati</taxon>
        <taxon>Pseudomonadota</taxon>
        <taxon>Betaproteobacteria</taxon>
        <taxon>Neisseriales</taxon>
        <taxon>Chromobacteriaceae</taxon>
        <taxon>Chromobacterium</taxon>
    </lineage>
</organism>
<keyword evidence="5" id="KW-1185">Reference proteome</keyword>
<evidence type="ECO:0000256" key="1">
    <source>
        <dbReference type="SAM" id="Coils"/>
    </source>
</evidence>
<keyword evidence="3" id="KW-0812">Transmembrane</keyword>
<evidence type="ECO:0000313" key="4">
    <source>
        <dbReference type="EMBL" id="MEO9387033.1"/>
    </source>
</evidence>
<feature type="coiled-coil region" evidence="1">
    <location>
        <begin position="34"/>
        <end position="61"/>
    </location>
</feature>
<gene>
    <name evidence="4" type="ORF">ABI908_23350</name>
</gene>
<keyword evidence="3" id="KW-0472">Membrane</keyword>
<keyword evidence="1" id="KW-0175">Coiled coil</keyword>
<dbReference type="RefSeq" id="WP_347937950.1">
    <property type="nucleotide sequence ID" value="NZ_JBDXMI010000004.1"/>
</dbReference>
<evidence type="ECO:0000256" key="2">
    <source>
        <dbReference type="SAM" id="MobiDB-lite"/>
    </source>
</evidence>
<accession>A0ABV0J0H6</accession>
<evidence type="ECO:0000256" key="3">
    <source>
        <dbReference type="SAM" id="Phobius"/>
    </source>
</evidence>
<feature type="compositionally biased region" description="Low complexity" evidence="2">
    <location>
        <begin position="194"/>
        <end position="215"/>
    </location>
</feature>
<keyword evidence="3" id="KW-1133">Transmembrane helix</keyword>
<sequence>MEAKLGIAVVASMIAGVAVIVCLVLSLRDSRSDLRQTKSALEARQADVARLDRELQAARLMAVNSQRASQAILARVESRASAAVKSTKEIQSRVPPTNPAGDCRLDSDTVRMLDAQRAGFGLDSSAGGDEEGAAAAAVIGLREVVSADSDAVRAYNDLADRHNALVDFVERAQCVSSAVNESSRDWSSCDHASTSHSYSDDSSSSSSSDYSSSSD</sequence>
<reference evidence="4 5" key="1">
    <citation type="submission" date="2024-05" db="EMBL/GenBank/DDBJ databases">
        <authorList>
            <person name="De Oliveira J.P."/>
            <person name="Noriler S.A."/>
            <person name="De Oliveira A.G."/>
            <person name="Sipoli D.S."/>
        </authorList>
    </citation>
    <scope>NUCLEOTIDE SEQUENCE [LARGE SCALE GENOMIC DNA]</scope>
    <source>
        <strain evidence="4 5">LABIM192</strain>
    </source>
</reference>
<name>A0ABV0J0H6_9NEIS</name>
<feature type="region of interest" description="Disordered" evidence="2">
    <location>
        <begin position="179"/>
        <end position="215"/>
    </location>
</feature>
<feature type="transmembrane region" description="Helical" evidence="3">
    <location>
        <begin position="6"/>
        <end position="27"/>
    </location>
</feature>
<evidence type="ECO:0000313" key="5">
    <source>
        <dbReference type="Proteomes" id="UP001462502"/>
    </source>
</evidence>
<dbReference type="EMBL" id="JBDXMI010000004">
    <property type="protein sequence ID" value="MEO9387033.1"/>
    <property type="molecule type" value="Genomic_DNA"/>
</dbReference>
<proteinExistence type="predicted"/>
<protein>
    <submittedName>
        <fullName evidence="4">Uncharacterized protein</fullName>
    </submittedName>
</protein>
<dbReference type="Proteomes" id="UP001462502">
    <property type="component" value="Unassembled WGS sequence"/>
</dbReference>